<evidence type="ECO:0000259" key="2">
    <source>
        <dbReference type="Pfam" id="PF06904"/>
    </source>
</evidence>
<keyword evidence="1" id="KW-0732">Signal</keyword>
<accession>A0A840SS61</accession>
<dbReference type="Proteomes" id="UP000549457">
    <property type="component" value="Unassembled WGS sequence"/>
</dbReference>
<dbReference type="RefSeq" id="WP_184152831.1">
    <property type="nucleotide sequence ID" value="NZ_JACHFM010000004.1"/>
</dbReference>
<evidence type="ECO:0000313" key="3">
    <source>
        <dbReference type="EMBL" id="MBB5223600.1"/>
    </source>
</evidence>
<evidence type="ECO:0000313" key="4">
    <source>
        <dbReference type="Proteomes" id="UP000549457"/>
    </source>
</evidence>
<dbReference type="Pfam" id="PF06904">
    <property type="entry name" value="Extensin-like_C"/>
    <property type="match status" value="1"/>
</dbReference>
<feature type="signal peptide" evidence="1">
    <location>
        <begin position="1"/>
        <end position="20"/>
    </location>
</feature>
<gene>
    <name evidence="3" type="ORF">HNP73_003554</name>
</gene>
<feature type="domain" description="Extensin-like C-terminal" evidence="2">
    <location>
        <begin position="58"/>
        <end position="213"/>
    </location>
</feature>
<name>A0A840SS61_9RHOB</name>
<dbReference type="AlphaFoldDB" id="A0A840SS61"/>
<protein>
    <recommendedName>
        <fullName evidence="2">Extensin-like C-terminal domain-containing protein</fullName>
    </recommendedName>
</protein>
<evidence type="ECO:0000256" key="1">
    <source>
        <dbReference type="SAM" id="SignalP"/>
    </source>
</evidence>
<proteinExistence type="predicted"/>
<reference evidence="3 4" key="1">
    <citation type="submission" date="2020-08" db="EMBL/GenBank/DDBJ databases">
        <title>Genomic Encyclopedia of Type Strains, Phase IV (KMG-IV): sequencing the most valuable type-strain genomes for metagenomic binning, comparative biology and taxonomic classification.</title>
        <authorList>
            <person name="Goeker M."/>
        </authorList>
    </citation>
    <scope>NUCLEOTIDE SEQUENCE [LARGE SCALE GENOMIC DNA]</scope>
    <source>
        <strain evidence="3 4">DSM 101730</strain>
    </source>
</reference>
<organism evidence="3 4">
    <name type="scientific">Amaricoccus macauensis</name>
    <dbReference type="NCBI Taxonomy" id="57001"/>
    <lineage>
        <taxon>Bacteria</taxon>
        <taxon>Pseudomonadati</taxon>
        <taxon>Pseudomonadota</taxon>
        <taxon>Alphaproteobacteria</taxon>
        <taxon>Rhodobacterales</taxon>
        <taxon>Paracoccaceae</taxon>
        <taxon>Amaricoccus</taxon>
    </lineage>
</organism>
<comment type="caution">
    <text evidence="3">The sequence shown here is derived from an EMBL/GenBank/DDBJ whole genome shotgun (WGS) entry which is preliminary data.</text>
</comment>
<sequence>MTRVGLLVVLGLALQAPAAAGEVPEGVFVPVAGAPLPRPAVAGPVCDADALVGVPLPEITGPGGCGVAAPVELRFAAGVALDPPAVVSCGAARALAAWLTADVKPVLAAAGERLVGLDIAGTYVCRGRNGQPGAKLSEHGLGHALDMAAFRLAERSGAGAPVAVAPGAPPLVATARAGACGPFSTVLGPGSDAFHEDHLHLDVAERRHGPYCR</sequence>
<dbReference type="EMBL" id="JACHFM010000004">
    <property type="protein sequence ID" value="MBB5223600.1"/>
    <property type="molecule type" value="Genomic_DNA"/>
</dbReference>
<feature type="chain" id="PRO_5032703122" description="Extensin-like C-terminal domain-containing protein" evidence="1">
    <location>
        <begin position="21"/>
        <end position="213"/>
    </location>
</feature>
<keyword evidence="4" id="KW-1185">Reference proteome</keyword>
<dbReference type="InterPro" id="IPR009683">
    <property type="entry name" value="Extensin-like_C"/>
</dbReference>